<evidence type="ECO:0000313" key="2">
    <source>
        <dbReference type="EMBL" id="KAF2813579.1"/>
    </source>
</evidence>
<protein>
    <recommendedName>
        <fullName evidence="5">F-box domain-containing protein</fullName>
    </recommendedName>
</protein>
<dbReference type="AlphaFoldDB" id="A0A6A6YYK6"/>
<dbReference type="RefSeq" id="XP_033580543.1">
    <property type="nucleotide sequence ID" value="XM_033725221.1"/>
</dbReference>
<proteinExistence type="predicted"/>
<reference evidence="2 4" key="1">
    <citation type="journal article" date="2020" name="Stud. Mycol.">
        <title>101 Dothideomycetes genomes: a test case for predicting lifestyles and emergence of pathogens.</title>
        <authorList>
            <person name="Haridas S."/>
            <person name="Albert R."/>
            <person name="Binder M."/>
            <person name="Bloem J."/>
            <person name="Labutti K."/>
            <person name="Salamov A."/>
            <person name="Andreopoulos B."/>
            <person name="Baker S."/>
            <person name="Barry K."/>
            <person name="Bills G."/>
            <person name="Bluhm B."/>
            <person name="Cannon C."/>
            <person name="Castanera R."/>
            <person name="Culley D."/>
            <person name="Daum C."/>
            <person name="Ezra D."/>
            <person name="Gonzalez J."/>
            <person name="Henrissat B."/>
            <person name="Kuo A."/>
            <person name="Liang C."/>
            <person name="Lipzen A."/>
            <person name="Lutzoni F."/>
            <person name="Magnuson J."/>
            <person name="Mondo S."/>
            <person name="Nolan M."/>
            <person name="Ohm R."/>
            <person name="Pangilinan J."/>
            <person name="Park H.-J."/>
            <person name="Ramirez L."/>
            <person name="Alfaro M."/>
            <person name="Sun H."/>
            <person name="Tritt A."/>
            <person name="Yoshinaga Y."/>
            <person name="Zwiers L.-H."/>
            <person name="Turgeon B."/>
            <person name="Goodwin S."/>
            <person name="Spatafora J."/>
            <person name="Crous P."/>
            <person name="Grigoriev I."/>
        </authorList>
    </citation>
    <scope>NUCLEOTIDE SEQUENCE</scope>
    <source>
        <strain evidence="2 4">CBS 304.34</strain>
    </source>
</reference>
<accession>A0A6A6YYK6</accession>
<dbReference type="GeneID" id="54466114"/>
<evidence type="ECO:0000313" key="3">
    <source>
        <dbReference type="Proteomes" id="UP000504636"/>
    </source>
</evidence>
<dbReference type="EMBL" id="MU003696">
    <property type="protein sequence ID" value="KAF2813579.1"/>
    <property type="molecule type" value="Genomic_DNA"/>
</dbReference>
<feature type="region of interest" description="Disordered" evidence="1">
    <location>
        <begin position="409"/>
        <end position="471"/>
    </location>
</feature>
<feature type="compositionally biased region" description="Pro residues" evidence="1">
    <location>
        <begin position="58"/>
        <end position="69"/>
    </location>
</feature>
<feature type="compositionally biased region" description="Acidic residues" evidence="1">
    <location>
        <begin position="33"/>
        <end position="46"/>
    </location>
</feature>
<evidence type="ECO:0000313" key="4">
    <source>
        <dbReference type="RefSeq" id="XP_033580543.1"/>
    </source>
</evidence>
<feature type="compositionally biased region" description="Low complexity" evidence="1">
    <location>
        <begin position="431"/>
        <end position="446"/>
    </location>
</feature>
<sequence length="471" mass="53045">MADSANAVAVDAMIENEHENETGNEIETRNENENENEAENENEPEIENEKESAATDPPRAPTPPPPDAPSQPDLNYLSNTEQVDLLTTSPKYKSMAKLHALLTRTTLGPSASDAPSPEAGPAARLRLHVAAAQARLQQIIAQEKAAKMELTPEQRKEVFPFLALPAELRVLVYEELLVTDDRLLVTWRGPKRARVQQKKMWTSVLRVNRLVSGEAREVLYGGNVFDFEEIMLKFSTGSSFLTAIGRHNARLIRTLVADVSATRELRAASPLRSRSVTYRALDTKHNYHINAPFLATFLASWGISFRHLRLLAVHLQHMGKDWYDSDWVEPVYRGGARSLEEEEEERAQERMALKRREEVEKAVEVVREREGGWLKLVREEEARGLEGEWERVGGRWFVYKGVRRGEGEEDEEIEVIEEGKGKGKEKENAVEGDGAEAAAETDARGVSGNGDGESVKQDAAWVLPRPRRYWH</sequence>
<reference evidence="4" key="2">
    <citation type="submission" date="2020-04" db="EMBL/GenBank/DDBJ databases">
        <authorList>
            <consortium name="NCBI Genome Project"/>
        </authorList>
    </citation>
    <scope>NUCLEOTIDE SEQUENCE</scope>
    <source>
        <strain evidence="4">CBS 304.34</strain>
    </source>
</reference>
<organism evidence="2">
    <name type="scientific">Mytilinidion resinicola</name>
    <dbReference type="NCBI Taxonomy" id="574789"/>
    <lineage>
        <taxon>Eukaryota</taxon>
        <taxon>Fungi</taxon>
        <taxon>Dikarya</taxon>
        <taxon>Ascomycota</taxon>
        <taxon>Pezizomycotina</taxon>
        <taxon>Dothideomycetes</taxon>
        <taxon>Pleosporomycetidae</taxon>
        <taxon>Mytilinidiales</taxon>
        <taxon>Mytilinidiaceae</taxon>
        <taxon>Mytilinidion</taxon>
    </lineage>
</organism>
<feature type="compositionally biased region" description="Basic and acidic residues" evidence="1">
    <location>
        <begin position="417"/>
        <end position="429"/>
    </location>
</feature>
<evidence type="ECO:0000256" key="1">
    <source>
        <dbReference type="SAM" id="MobiDB-lite"/>
    </source>
</evidence>
<feature type="compositionally biased region" description="Basic and acidic residues" evidence="1">
    <location>
        <begin position="15"/>
        <end position="32"/>
    </location>
</feature>
<evidence type="ECO:0008006" key="5">
    <source>
        <dbReference type="Google" id="ProtNLM"/>
    </source>
</evidence>
<reference evidence="4" key="3">
    <citation type="submission" date="2025-04" db="UniProtKB">
        <authorList>
            <consortium name="RefSeq"/>
        </authorList>
    </citation>
    <scope>IDENTIFICATION</scope>
    <source>
        <strain evidence="4">CBS 304.34</strain>
    </source>
</reference>
<dbReference type="PANTHER" id="PTHR42085:SF2">
    <property type="entry name" value="F-BOX DOMAIN-CONTAINING PROTEIN"/>
    <property type="match status" value="1"/>
</dbReference>
<dbReference type="OrthoDB" id="62952at2759"/>
<feature type="region of interest" description="Disordered" evidence="1">
    <location>
        <begin position="1"/>
        <end position="75"/>
    </location>
</feature>
<dbReference type="Proteomes" id="UP000504636">
    <property type="component" value="Unplaced"/>
</dbReference>
<gene>
    <name evidence="2 4" type="ORF">BDZ99DRAFT_517825</name>
</gene>
<name>A0A6A6YYK6_9PEZI</name>
<keyword evidence="3" id="KW-1185">Reference proteome</keyword>
<dbReference type="PANTHER" id="PTHR42085">
    <property type="entry name" value="F-BOX DOMAIN-CONTAINING PROTEIN"/>
    <property type="match status" value="1"/>
</dbReference>
<dbReference type="InterPro" id="IPR038883">
    <property type="entry name" value="AN11006-like"/>
</dbReference>